<organism evidence="1 2">
    <name type="scientific">Micromonospora sicca</name>
    <dbReference type="NCBI Taxonomy" id="2202420"/>
    <lineage>
        <taxon>Bacteria</taxon>
        <taxon>Bacillati</taxon>
        <taxon>Actinomycetota</taxon>
        <taxon>Actinomycetes</taxon>
        <taxon>Micromonosporales</taxon>
        <taxon>Micromonosporaceae</taxon>
        <taxon>Micromonospora</taxon>
    </lineage>
</organism>
<dbReference type="Proteomes" id="UP000246050">
    <property type="component" value="Unassembled WGS sequence"/>
</dbReference>
<comment type="caution">
    <text evidence="1">The sequence shown here is derived from an EMBL/GenBank/DDBJ whole genome shotgun (WGS) entry which is preliminary data.</text>
</comment>
<proteinExistence type="predicted"/>
<dbReference type="AlphaFoldDB" id="A0A317DIY1"/>
<evidence type="ECO:0000313" key="2">
    <source>
        <dbReference type="Proteomes" id="UP000246050"/>
    </source>
</evidence>
<accession>A0A317DIY1</accession>
<dbReference type="RefSeq" id="WP_109802121.1">
    <property type="nucleotide sequence ID" value="NZ_QGKS01000218.1"/>
</dbReference>
<evidence type="ECO:0000313" key="1">
    <source>
        <dbReference type="EMBL" id="PWR14709.1"/>
    </source>
</evidence>
<dbReference type="OrthoDB" id="9815663at2"/>
<evidence type="ECO:0008006" key="3">
    <source>
        <dbReference type="Google" id="ProtNLM"/>
    </source>
</evidence>
<gene>
    <name evidence="1" type="ORF">DKT69_14690</name>
</gene>
<dbReference type="EMBL" id="QGKS01000218">
    <property type="protein sequence ID" value="PWR14709.1"/>
    <property type="molecule type" value="Genomic_DNA"/>
</dbReference>
<protein>
    <recommendedName>
        <fullName evidence="3">Diacylglycerol glucosyltransferase N-terminal domain-containing protein</fullName>
    </recommendedName>
</protein>
<reference evidence="1 2" key="1">
    <citation type="submission" date="2018-05" db="EMBL/GenBank/DDBJ databases">
        <title>Micromonosporas from Atacama Desert.</title>
        <authorList>
            <person name="Carro L."/>
            <person name="Golinska P."/>
            <person name="Klenk H.-P."/>
            <person name="Goodfellow M."/>
        </authorList>
    </citation>
    <scope>NUCLEOTIDE SEQUENCE [LARGE SCALE GENOMIC DNA]</scope>
    <source>
        <strain evidence="1 2">4G51</strain>
    </source>
</reference>
<name>A0A317DIY1_9ACTN</name>
<sequence>MLVVGAPFGHGHMRAAEAIGRLLRQRNPDLEVAVEDMSGHLFPLLRLDRALRTAYRWSTSRFRGHPHHGLYQIAARQCTAPAAMTITSLTWAGNASDGMPTYISSTLTGVTADPRFR</sequence>